<dbReference type="Proteomes" id="UP000642284">
    <property type="component" value="Unassembled WGS sequence"/>
</dbReference>
<dbReference type="Pfam" id="PF19692">
    <property type="entry name" value="DUF6193"/>
    <property type="match status" value="1"/>
</dbReference>
<keyword evidence="2" id="KW-1185">Reference proteome</keyword>
<dbReference type="RefSeq" id="WP_187815587.1">
    <property type="nucleotide sequence ID" value="NZ_JACTVJ010000010.1"/>
</dbReference>
<organism evidence="1 2">
    <name type="scientific">Streptomyces polyasparticus</name>
    <dbReference type="NCBI Taxonomy" id="2767826"/>
    <lineage>
        <taxon>Bacteria</taxon>
        <taxon>Bacillati</taxon>
        <taxon>Actinomycetota</taxon>
        <taxon>Actinomycetes</taxon>
        <taxon>Kitasatosporales</taxon>
        <taxon>Streptomycetaceae</taxon>
        <taxon>Streptomyces</taxon>
    </lineage>
</organism>
<evidence type="ECO:0000313" key="1">
    <source>
        <dbReference type="EMBL" id="MBC9715148.1"/>
    </source>
</evidence>
<sequence length="244" mass="26725">MSDQLVGDAAPNDPMHEYLTLYPEVVRAGSLQNALQAEADLAGFGLAVELTSSPGWRQVAARVEADGHSANVLMARSERSFVVDCWNNDVHMATGSTPDLSVLVGALHAWLQDPGVQGLVTQWPFLRTWELAEAHERGDAIPVRWRRLRESAARKPDTALHELVEAAFEQERLRVLSPGRSMYWVTFSRRAAPPICHDLPAAMPLRNGGYQVRFSDGRLQELDSAAEAVAAIIAGLPDDAVSRP</sequence>
<comment type="caution">
    <text evidence="1">The sequence shown here is derived from an EMBL/GenBank/DDBJ whole genome shotgun (WGS) entry which is preliminary data.</text>
</comment>
<evidence type="ECO:0000313" key="2">
    <source>
        <dbReference type="Proteomes" id="UP000642284"/>
    </source>
</evidence>
<dbReference type="InterPro" id="IPR045682">
    <property type="entry name" value="DUF6193"/>
</dbReference>
<accession>A0ABR7SLC0</accession>
<reference evidence="1 2" key="1">
    <citation type="submission" date="2020-08" db="EMBL/GenBank/DDBJ databases">
        <title>Genemic of Streptomyces polyaspartic.</title>
        <authorList>
            <person name="Liu W."/>
        </authorList>
    </citation>
    <scope>NUCLEOTIDE SEQUENCE [LARGE SCALE GENOMIC DNA]</scope>
    <source>
        <strain evidence="1 2">TRM66268-LWL</strain>
    </source>
</reference>
<gene>
    <name evidence="1" type="ORF">H9Y04_21590</name>
</gene>
<dbReference type="EMBL" id="JACTVJ010000010">
    <property type="protein sequence ID" value="MBC9715148.1"/>
    <property type="molecule type" value="Genomic_DNA"/>
</dbReference>
<proteinExistence type="predicted"/>
<name>A0ABR7SLC0_9ACTN</name>
<protein>
    <submittedName>
        <fullName evidence="1">Uncharacterized protein</fullName>
    </submittedName>
</protein>